<accession>A0A5N6N6T4</accession>
<proteinExistence type="predicted"/>
<dbReference type="Proteomes" id="UP000326396">
    <property type="component" value="Linkage Group LG3"/>
</dbReference>
<comment type="caution">
    <text evidence="1">The sequence shown here is derived from an EMBL/GenBank/DDBJ whole genome shotgun (WGS) entry which is preliminary data.</text>
</comment>
<evidence type="ECO:0000313" key="1">
    <source>
        <dbReference type="EMBL" id="KAD4385672.1"/>
    </source>
</evidence>
<organism evidence="1 2">
    <name type="scientific">Mikania micrantha</name>
    <name type="common">bitter vine</name>
    <dbReference type="NCBI Taxonomy" id="192012"/>
    <lineage>
        <taxon>Eukaryota</taxon>
        <taxon>Viridiplantae</taxon>
        <taxon>Streptophyta</taxon>
        <taxon>Embryophyta</taxon>
        <taxon>Tracheophyta</taxon>
        <taxon>Spermatophyta</taxon>
        <taxon>Magnoliopsida</taxon>
        <taxon>eudicotyledons</taxon>
        <taxon>Gunneridae</taxon>
        <taxon>Pentapetalae</taxon>
        <taxon>asterids</taxon>
        <taxon>campanulids</taxon>
        <taxon>Asterales</taxon>
        <taxon>Asteraceae</taxon>
        <taxon>Asteroideae</taxon>
        <taxon>Heliantheae alliance</taxon>
        <taxon>Eupatorieae</taxon>
        <taxon>Mikania</taxon>
    </lineage>
</organism>
<reference evidence="1 2" key="1">
    <citation type="submission" date="2019-05" db="EMBL/GenBank/DDBJ databases">
        <title>Mikania micrantha, genome provides insights into the molecular mechanism of rapid growth.</title>
        <authorList>
            <person name="Liu B."/>
        </authorList>
    </citation>
    <scope>NUCLEOTIDE SEQUENCE [LARGE SCALE GENOMIC DNA]</scope>
    <source>
        <strain evidence="1">NLD-2019</strain>
        <tissue evidence="1">Leaf</tissue>
    </source>
</reference>
<dbReference type="EMBL" id="SZYD01000013">
    <property type="protein sequence ID" value="KAD4385672.1"/>
    <property type="molecule type" value="Genomic_DNA"/>
</dbReference>
<gene>
    <name evidence="1" type="ORF">E3N88_25841</name>
</gene>
<protein>
    <submittedName>
        <fullName evidence="1">Uncharacterized protein</fullName>
    </submittedName>
</protein>
<sequence length="144" mass="16167">MAASWWLGLGLLGARFGVDLDWFRYFLGWCLVNSLEACCCCPFLAFGSSSLAASLLLVVVFIRQHLQGAKEEMKKQLQFAIMRDIDNCVNAKDIKLPTFCPNLFIIVKSVISKIRCLPLSDSWLSSSFRSNEPIEFDTDYGNGI</sequence>
<dbReference type="AlphaFoldDB" id="A0A5N6N6T4"/>
<name>A0A5N6N6T4_9ASTR</name>
<evidence type="ECO:0000313" key="2">
    <source>
        <dbReference type="Proteomes" id="UP000326396"/>
    </source>
</evidence>
<keyword evidence="2" id="KW-1185">Reference proteome</keyword>